<dbReference type="SMART" id="SM01351">
    <property type="entry name" value="Aspzincin_M35"/>
    <property type="match status" value="1"/>
</dbReference>
<evidence type="ECO:0000256" key="2">
    <source>
        <dbReference type="ARBA" id="ARBA00010279"/>
    </source>
</evidence>
<evidence type="ECO:0000259" key="8">
    <source>
        <dbReference type="SMART" id="SM01351"/>
    </source>
</evidence>
<evidence type="ECO:0000256" key="5">
    <source>
        <dbReference type="ARBA" id="ARBA00022801"/>
    </source>
</evidence>
<dbReference type="AlphaFoldDB" id="A0A5N5QL98"/>
<keyword evidence="10" id="KW-1185">Reference proteome</keyword>
<dbReference type="GO" id="GO:0004222">
    <property type="term" value="F:metalloendopeptidase activity"/>
    <property type="evidence" value="ECO:0007669"/>
    <property type="project" value="InterPro"/>
</dbReference>
<evidence type="ECO:0000256" key="3">
    <source>
        <dbReference type="ARBA" id="ARBA00022670"/>
    </source>
</evidence>
<keyword evidence="4" id="KW-0479">Metal-binding</keyword>
<dbReference type="EMBL" id="SSOP01000068">
    <property type="protein sequence ID" value="KAB5592343.1"/>
    <property type="molecule type" value="Genomic_DNA"/>
</dbReference>
<evidence type="ECO:0000313" key="10">
    <source>
        <dbReference type="Proteomes" id="UP000383932"/>
    </source>
</evidence>
<dbReference type="GO" id="GO:0046872">
    <property type="term" value="F:metal ion binding"/>
    <property type="evidence" value="ECO:0007669"/>
    <property type="project" value="UniProtKB-KW"/>
</dbReference>
<protein>
    <recommendedName>
        <fullName evidence="8">Lysine-specific metallo-endopeptidase domain-containing protein</fullName>
    </recommendedName>
</protein>
<proteinExistence type="inferred from homology"/>
<evidence type="ECO:0000256" key="6">
    <source>
        <dbReference type="ARBA" id="ARBA00022833"/>
    </source>
</evidence>
<dbReference type="Proteomes" id="UP000383932">
    <property type="component" value="Unassembled WGS sequence"/>
</dbReference>
<dbReference type="PANTHER" id="PTHR37016">
    <property type="match status" value="1"/>
</dbReference>
<accession>A0A5N5QL98</accession>
<dbReference type="OrthoDB" id="412874at2759"/>
<dbReference type="SUPFAM" id="SSF55486">
    <property type="entry name" value="Metalloproteases ('zincins'), catalytic domain"/>
    <property type="match status" value="1"/>
</dbReference>
<feature type="domain" description="Lysine-specific metallo-endopeptidase" evidence="8">
    <location>
        <begin position="250"/>
        <end position="377"/>
    </location>
</feature>
<comment type="cofactor">
    <cofactor evidence="1">
        <name>Zn(2+)</name>
        <dbReference type="ChEBI" id="CHEBI:29105"/>
    </cofactor>
</comment>
<dbReference type="InterPro" id="IPR029463">
    <property type="entry name" value="Lys_MEP"/>
</dbReference>
<evidence type="ECO:0000256" key="7">
    <source>
        <dbReference type="ARBA" id="ARBA00023049"/>
    </source>
</evidence>
<evidence type="ECO:0000256" key="4">
    <source>
        <dbReference type="ARBA" id="ARBA00022723"/>
    </source>
</evidence>
<organism evidence="9 10">
    <name type="scientific">Ceratobasidium theobromae</name>
    <dbReference type="NCBI Taxonomy" id="1582974"/>
    <lineage>
        <taxon>Eukaryota</taxon>
        <taxon>Fungi</taxon>
        <taxon>Dikarya</taxon>
        <taxon>Basidiomycota</taxon>
        <taxon>Agaricomycotina</taxon>
        <taxon>Agaricomycetes</taxon>
        <taxon>Cantharellales</taxon>
        <taxon>Ceratobasidiaceae</taxon>
        <taxon>Ceratobasidium</taxon>
    </lineage>
</organism>
<dbReference type="Gene3D" id="3.40.390.10">
    <property type="entry name" value="Collagenase (Catalytic Domain)"/>
    <property type="match status" value="1"/>
</dbReference>
<evidence type="ECO:0000313" key="9">
    <source>
        <dbReference type="EMBL" id="KAB5592343.1"/>
    </source>
</evidence>
<keyword evidence="7" id="KW-0482">Metalloprotease</keyword>
<comment type="similarity">
    <text evidence="2">Belongs to the peptidase M35 family.</text>
</comment>
<dbReference type="GO" id="GO:0006508">
    <property type="term" value="P:proteolysis"/>
    <property type="evidence" value="ECO:0007669"/>
    <property type="project" value="UniProtKB-KW"/>
</dbReference>
<comment type="caution">
    <text evidence="9">The sequence shown here is derived from an EMBL/GenBank/DDBJ whole genome shotgun (WGS) entry which is preliminary data.</text>
</comment>
<dbReference type="InterPro" id="IPR050414">
    <property type="entry name" value="Fungal_M35_metalloproteases"/>
</dbReference>
<keyword evidence="3" id="KW-0645">Protease</keyword>
<name>A0A5N5QL98_9AGAM</name>
<reference evidence="9 10" key="1">
    <citation type="journal article" date="2019" name="Fungal Biol. Biotechnol.">
        <title>Draft genome sequence of fastidious pathogen Ceratobasidium theobromae, which causes vascular-streak dieback in Theobroma cacao.</title>
        <authorList>
            <person name="Ali S.S."/>
            <person name="Asman A."/>
            <person name="Shao J."/>
            <person name="Firmansyah A.P."/>
            <person name="Susilo A.W."/>
            <person name="Rosmana A."/>
            <person name="McMahon P."/>
            <person name="Junaid M."/>
            <person name="Guest D."/>
            <person name="Kheng T.Y."/>
            <person name="Meinhardt L.W."/>
            <person name="Bailey B.A."/>
        </authorList>
    </citation>
    <scope>NUCLEOTIDE SEQUENCE [LARGE SCALE GENOMIC DNA]</scope>
    <source>
        <strain evidence="9 10">CT2</strain>
    </source>
</reference>
<keyword evidence="5" id="KW-0378">Hydrolase</keyword>
<evidence type="ECO:0000256" key="1">
    <source>
        <dbReference type="ARBA" id="ARBA00001947"/>
    </source>
</evidence>
<dbReference type="Gene3D" id="2.60.40.2970">
    <property type="match status" value="1"/>
</dbReference>
<dbReference type="InterPro" id="IPR024079">
    <property type="entry name" value="MetalloPept_cat_dom_sf"/>
</dbReference>
<dbReference type="Pfam" id="PF14521">
    <property type="entry name" value="Aspzincin_M35"/>
    <property type="match status" value="1"/>
</dbReference>
<keyword evidence="6" id="KW-0862">Zinc</keyword>
<sequence length="382" mass="43594">MRVYGIFLALIQYTGIYRNHYSSTPELHLTGPRVTDLSVNIKVEEPVNPNSIIVRVCITNEGNQEYRVLRSPNSLFDRSYLSDKFNPVKKDDSQIRPKFFGNLYKWSPEEAVVQKEYTTFNSGAKETYEYVYELNDRYNFFQSGAGIYTLNPTPYILLLDSNNNIEQALYKAQPYAEITIPKSFKSGNQMQMPIIQANNTSADDDYHMIPSCSRPRACPNPGTDGCLKQIKDAAIMAETLARDAFYHLEDNYEDWSLLLASWFGARDQNRARLVRQRLGNLAVGGFSRYDWVCDCSLGPLYAFVRLQEPATVHICPMFWKADTIGADSRAGTIYHEASHFVAGTKDWEYGVRTCSALARNEANKAIENGDSYEYFAEKIFPF</sequence>
<dbReference type="PANTHER" id="PTHR37016:SF3">
    <property type="entry name" value="NEUTRAL PROTEASE 2-RELATED"/>
    <property type="match status" value="1"/>
</dbReference>
<gene>
    <name evidence="9" type="ORF">CTheo_4224</name>
</gene>